<protein>
    <submittedName>
        <fullName evidence="1">MarR family transcriptional regulator</fullName>
    </submittedName>
</protein>
<dbReference type="EMBL" id="AP013545">
    <property type="protein sequence ID" value="BAQ94307.1"/>
    <property type="molecule type" value="Genomic_DNA"/>
</dbReference>
<dbReference type="SUPFAM" id="SSF46785">
    <property type="entry name" value="Winged helix' DNA-binding domain"/>
    <property type="match status" value="1"/>
</dbReference>
<evidence type="ECO:0000313" key="2">
    <source>
        <dbReference type="Proteomes" id="UP000504935"/>
    </source>
</evidence>
<sequence length="110" mass="12854">MSGLKMLKMVQDFRRFDPDIQSQTMAIFFYVAIHSKGKFVDTGVPMTAIADDLDMAQSSVSRNISILSKWKWSRKEGLNFVETKEDPMERRRKLVRLTNRGQRFYDSVNN</sequence>
<accession>A0A6S4PCY4</accession>
<dbReference type="RefSeq" id="YP_009777849.1">
    <property type="nucleotide sequence ID" value="NC_047705.1"/>
</dbReference>
<organism evidence="1 2">
    <name type="scientific">uncultured phage MedDCM-OCT-S46-C10</name>
    <dbReference type="NCBI Taxonomy" id="2741074"/>
    <lineage>
        <taxon>Viruses</taxon>
        <taxon>Duplodnaviria</taxon>
        <taxon>Heunggongvirae</taxon>
        <taxon>Uroviricota</taxon>
        <taxon>Caudoviricetes</taxon>
        <taxon>Autographivirales</taxon>
        <taxon>Foussvirus</taxon>
        <taxon>Foussvirus S46C10</taxon>
    </lineage>
</organism>
<keyword evidence="2" id="KW-1185">Reference proteome</keyword>
<dbReference type="Gene3D" id="1.10.10.10">
    <property type="entry name" value="Winged helix-like DNA-binding domain superfamily/Winged helix DNA-binding domain"/>
    <property type="match status" value="1"/>
</dbReference>
<evidence type="ECO:0000313" key="1">
    <source>
        <dbReference type="EMBL" id="BAQ94307.1"/>
    </source>
</evidence>
<dbReference type="KEGG" id="vg:55412425"/>
<dbReference type="GeneID" id="55412425"/>
<reference evidence="1 2" key="1">
    <citation type="journal article" date="2013" name="PLoS Genet.">
        <title>Expanding the Marine Virosphere Using Metagenomics.</title>
        <authorList>
            <person name="Mizuno C.M."/>
            <person name="Rodriguez-Valera F."/>
            <person name="Kimes N.E."/>
            <person name="Ghai R."/>
        </authorList>
    </citation>
    <scope>NUCLEOTIDE SEQUENCE [LARGE SCALE GENOMIC DNA]</scope>
    <source>
        <strain evidence="1">UvMED-CGR-U-MedDCM-OCT-S46-C10</strain>
    </source>
</reference>
<proteinExistence type="predicted"/>
<dbReference type="InterPro" id="IPR036388">
    <property type="entry name" value="WH-like_DNA-bd_sf"/>
</dbReference>
<name>A0A6S4PCY4_9CAUD</name>
<dbReference type="InterPro" id="IPR036390">
    <property type="entry name" value="WH_DNA-bd_sf"/>
</dbReference>
<dbReference type="Proteomes" id="UP000504935">
    <property type="component" value="Segment"/>
</dbReference>